<protein>
    <recommendedName>
        <fullName evidence="4">Outer membrane protein beta-barrel domain-containing protein</fullName>
    </recommendedName>
</protein>
<dbReference type="Proteomes" id="UP000244450">
    <property type="component" value="Unassembled WGS sequence"/>
</dbReference>
<dbReference type="SUPFAM" id="SSF56925">
    <property type="entry name" value="OMPA-like"/>
    <property type="match status" value="1"/>
</dbReference>
<sequence length="339" mass="36236">MKTLHVLIAGAALLLSTGAWAQSTSRDKKEETPRTHGLYLKVAAGYYFSVSQGQFPDVGPYPPHDTHESINTSTGATTVISDKVLTGSYGAGFRSGVSVGWNFNKYIGIEGTFNYYASAKNLMTKQTVTAEGSPSTVLGAVESHGYVHAVDFAPSVVMSPGFAKVNPYVRFGVVVPLWGRLNITTEASQTSRPSATAIAQTTVSRHEQIKPNVTVGFQGALGLSFALSSRFDLFVEAEYRNVPVHGKSKEVTAYDENTVIINAVTGQPTGQTVHRGLGDLSTAERYTDYVTTLDASSNTPTGTNGAQTLYKDNNKPSNDLKSYINIGGLGANVGLKFKF</sequence>
<dbReference type="InterPro" id="IPR011250">
    <property type="entry name" value="OMP/PagP_B-barrel"/>
</dbReference>
<reference evidence="2 3" key="1">
    <citation type="submission" date="2018-04" db="EMBL/GenBank/DDBJ databases">
        <title>Chitinophaga fuyangensis sp. nov., isolated from soil in a chemical factory.</title>
        <authorList>
            <person name="Chen K."/>
        </authorList>
    </citation>
    <scope>NUCLEOTIDE SEQUENCE [LARGE SCALE GENOMIC DNA]</scope>
    <source>
        <strain evidence="2 3">LY-1</strain>
    </source>
</reference>
<comment type="caution">
    <text evidence="2">The sequence shown here is derived from an EMBL/GenBank/DDBJ whole genome shotgun (WGS) entry which is preliminary data.</text>
</comment>
<dbReference type="RefSeq" id="WP_108689040.1">
    <property type="nucleotide sequence ID" value="NZ_QCYK01000003.1"/>
</dbReference>
<keyword evidence="3" id="KW-1185">Reference proteome</keyword>
<proteinExistence type="predicted"/>
<name>A0A2T7BDW9_9BACT</name>
<keyword evidence="1" id="KW-0732">Signal</keyword>
<evidence type="ECO:0000313" key="2">
    <source>
        <dbReference type="EMBL" id="PUZ23296.1"/>
    </source>
</evidence>
<organism evidence="2 3">
    <name type="scientific">Chitinophaga parva</name>
    <dbReference type="NCBI Taxonomy" id="2169414"/>
    <lineage>
        <taxon>Bacteria</taxon>
        <taxon>Pseudomonadati</taxon>
        <taxon>Bacteroidota</taxon>
        <taxon>Chitinophagia</taxon>
        <taxon>Chitinophagales</taxon>
        <taxon>Chitinophagaceae</taxon>
        <taxon>Chitinophaga</taxon>
    </lineage>
</organism>
<gene>
    <name evidence="2" type="ORF">DCC81_23185</name>
</gene>
<feature type="chain" id="PRO_5015476724" description="Outer membrane protein beta-barrel domain-containing protein" evidence="1">
    <location>
        <begin position="22"/>
        <end position="339"/>
    </location>
</feature>
<dbReference type="Gene3D" id="2.40.160.20">
    <property type="match status" value="1"/>
</dbReference>
<evidence type="ECO:0000313" key="3">
    <source>
        <dbReference type="Proteomes" id="UP000244450"/>
    </source>
</evidence>
<dbReference type="OrthoDB" id="1322659at2"/>
<accession>A0A2T7BDW9</accession>
<evidence type="ECO:0000256" key="1">
    <source>
        <dbReference type="SAM" id="SignalP"/>
    </source>
</evidence>
<dbReference type="EMBL" id="QCYK01000003">
    <property type="protein sequence ID" value="PUZ23296.1"/>
    <property type="molecule type" value="Genomic_DNA"/>
</dbReference>
<evidence type="ECO:0008006" key="4">
    <source>
        <dbReference type="Google" id="ProtNLM"/>
    </source>
</evidence>
<feature type="signal peptide" evidence="1">
    <location>
        <begin position="1"/>
        <end position="21"/>
    </location>
</feature>
<dbReference type="AlphaFoldDB" id="A0A2T7BDW9"/>